<dbReference type="Proteomes" id="UP000670527">
    <property type="component" value="Unassembled WGS sequence"/>
</dbReference>
<dbReference type="InterPro" id="IPR050261">
    <property type="entry name" value="FrsA_esterase"/>
</dbReference>
<dbReference type="PANTHER" id="PTHR22946:SF9">
    <property type="entry name" value="POLYKETIDE TRANSFERASE AF380"/>
    <property type="match status" value="1"/>
</dbReference>
<gene>
    <name evidence="3" type="ORF">J4D97_13725</name>
</gene>
<evidence type="ECO:0000256" key="1">
    <source>
        <dbReference type="ARBA" id="ARBA00022801"/>
    </source>
</evidence>
<dbReference type="Pfam" id="PF00326">
    <property type="entry name" value="Peptidase_S9"/>
    <property type="match status" value="1"/>
</dbReference>
<accession>A0ABS3TDH7</accession>
<sequence>MASSTPISTDFLLRNPNHTRPFAADARYLPDGQAKPVVVFVHGFKGFKDWGHFNVLADYFAQQGFVFIKLNLSHNGVVVGGSGDLEDMEAFGHNNFSLELDDLGALLDALYTPGATPLPPAELDLSRLALIGHSRGGGLVLLKAAEDARVTAVVGWAAINDIDQRWSPDLMQRWQADGVQYIDNARTGQRMPLYYQLAEDYQRNKVRLDIPTLVRTLRQPLLLLHGDQDETLPVRMAHDLQDWQPRAKLVIVPGANHVFGGRHPWEENGLPTDAQRVADETIAFLR</sequence>
<dbReference type="InterPro" id="IPR001375">
    <property type="entry name" value="Peptidase_S9_cat"/>
</dbReference>
<dbReference type="InterPro" id="IPR029058">
    <property type="entry name" value="AB_hydrolase_fold"/>
</dbReference>
<evidence type="ECO:0000313" key="4">
    <source>
        <dbReference type="Proteomes" id="UP000670527"/>
    </source>
</evidence>
<dbReference type="EMBL" id="JAGETX010000007">
    <property type="protein sequence ID" value="MBO3271715.1"/>
    <property type="molecule type" value="Genomic_DNA"/>
</dbReference>
<dbReference type="GO" id="GO:0016787">
    <property type="term" value="F:hydrolase activity"/>
    <property type="evidence" value="ECO:0007669"/>
    <property type="project" value="UniProtKB-KW"/>
</dbReference>
<dbReference type="PANTHER" id="PTHR22946">
    <property type="entry name" value="DIENELACTONE HYDROLASE DOMAIN-CONTAINING PROTEIN-RELATED"/>
    <property type="match status" value="1"/>
</dbReference>
<organism evidence="3 4">
    <name type="scientific">Hymenobacter defluvii</name>
    <dbReference type="NCBI Taxonomy" id="2054411"/>
    <lineage>
        <taxon>Bacteria</taxon>
        <taxon>Pseudomonadati</taxon>
        <taxon>Bacteroidota</taxon>
        <taxon>Cytophagia</taxon>
        <taxon>Cytophagales</taxon>
        <taxon>Hymenobacteraceae</taxon>
        <taxon>Hymenobacter</taxon>
    </lineage>
</organism>
<keyword evidence="4" id="KW-1185">Reference proteome</keyword>
<proteinExistence type="predicted"/>
<evidence type="ECO:0000259" key="2">
    <source>
        <dbReference type="Pfam" id="PF00326"/>
    </source>
</evidence>
<dbReference type="Gene3D" id="3.40.50.1820">
    <property type="entry name" value="alpha/beta hydrolase"/>
    <property type="match status" value="1"/>
</dbReference>
<feature type="domain" description="Peptidase S9 prolyl oligopeptidase catalytic" evidence="2">
    <location>
        <begin position="123"/>
        <end position="260"/>
    </location>
</feature>
<name>A0ABS3TDH7_9BACT</name>
<protein>
    <submittedName>
        <fullName evidence="3">Alpha/beta fold hydrolase</fullName>
    </submittedName>
</protein>
<dbReference type="RefSeq" id="WP_208308050.1">
    <property type="nucleotide sequence ID" value="NZ_JAGETX010000007.1"/>
</dbReference>
<comment type="caution">
    <text evidence="3">The sequence shown here is derived from an EMBL/GenBank/DDBJ whole genome shotgun (WGS) entry which is preliminary data.</text>
</comment>
<dbReference type="SUPFAM" id="SSF53474">
    <property type="entry name" value="alpha/beta-Hydrolases"/>
    <property type="match status" value="1"/>
</dbReference>
<keyword evidence="1 3" id="KW-0378">Hydrolase</keyword>
<evidence type="ECO:0000313" key="3">
    <source>
        <dbReference type="EMBL" id="MBO3271715.1"/>
    </source>
</evidence>
<reference evidence="3 4" key="1">
    <citation type="submission" date="2021-03" db="EMBL/GenBank/DDBJ databases">
        <authorList>
            <person name="Kim M.K."/>
        </authorList>
    </citation>
    <scope>NUCLEOTIDE SEQUENCE [LARGE SCALE GENOMIC DNA]</scope>
    <source>
        <strain evidence="3 4">BT507</strain>
    </source>
</reference>